<accession>A0A7Z7JHV6</accession>
<dbReference type="Proteomes" id="UP000257139">
    <property type="component" value="Unassembled WGS sequence"/>
</dbReference>
<comment type="caution">
    <text evidence="1">The sequence shown here is derived from an EMBL/GenBank/DDBJ whole genome shotgun (WGS) entry which is preliminary data.</text>
</comment>
<organism evidence="1 2">
    <name type="scientific">Cupriavidus taiwanensis</name>
    <dbReference type="NCBI Taxonomy" id="164546"/>
    <lineage>
        <taxon>Bacteria</taxon>
        <taxon>Pseudomonadati</taxon>
        <taxon>Pseudomonadota</taxon>
        <taxon>Betaproteobacteria</taxon>
        <taxon>Burkholderiales</taxon>
        <taxon>Burkholderiaceae</taxon>
        <taxon>Cupriavidus</taxon>
    </lineage>
</organism>
<evidence type="ECO:0000313" key="1">
    <source>
        <dbReference type="EMBL" id="SPC25649.1"/>
    </source>
</evidence>
<evidence type="ECO:0000313" key="2">
    <source>
        <dbReference type="Proteomes" id="UP000257139"/>
    </source>
</evidence>
<dbReference type="AlphaFoldDB" id="A0A7Z7JHV6"/>
<gene>
    <name evidence="1" type="ORF">CBM2594_U10150</name>
</gene>
<sequence length="126" mass="14919">MNVPYTYLKRSRDWLYCTYIQYPPPIMDWTKFGPRQRHKYTAAELRALYRNCRTPEMREALWEIKRLQTVVVKANQLCRAITGIGPQETQLVLLGLMQMLRDEPCLREDPAQRLVEAMEQDKEGGE</sequence>
<protein>
    <submittedName>
        <fullName evidence="1">Uncharacterized protein</fullName>
    </submittedName>
</protein>
<dbReference type="EMBL" id="OGUU01000045">
    <property type="protein sequence ID" value="SPC25649.1"/>
    <property type="molecule type" value="Genomic_DNA"/>
</dbReference>
<name>A0A7Z7JHV6_9BURK</name>
<reference evidence="1 2" key="1">
    <citation type="submission" date="2018-01" db="EMBL/GenBank/DDBJ databases">
        <authorList>
            <person name="Clerissi C."/>
        </authorList>
    </citation>
    <scope>NUCLEOTIDE SEQUENCE [LARGE SCALE GENOMIC DNA]</scope>
    <source>
        <strain evidence="1">Cupriavidus taiwanensis STM 6021</strain>
    </source>
</reference>
<proteinExistence type="predicted"/>